<dbReference type="EMBL" id="QRBI01000230">
    <property type="protein sequence ID" value="RMB92163.1"/>
    <property type="molecule type" value="Genomic_DNA"/>
</dbReference>
<feature type="region of interest" description="Disordered" evidence="1">
    <location>
        <begin position="76"/>
        <end position="101"/>
    </location>
</feature>
<dbReference type="AlphaFoldDB" id="A0A3M0IZH9"/>
<dbReference type="OrthoDB" id="1921953at2759"/>
<feature type="compositionally biased region" description="Basic and acidic residues" evidence="1">
    <location>
        <begin position="76"/>
        <end position="87"/>
    </location>
</feature>
<proteinExistence type="predicted"/>
<reference evidence="2 3" key="1">
    <citation type="submission" date="2018-07" db="EMBL/GenBank/DDBJ databases">
        <title>A high quality draft genome assembly of the barn swallow (H. rustica rustica).</title>
        <authorList>
            <person name="Formenti G."/>
            <person name="Chiara M."/>
            <person name="Poveda L."/>
            <person name="Francoijs K.-J."/>
            <person name="Bonisoli-Alquati A."/>
            <person name="Canova L."/>
            <person name="Gianfranceschi L."/>
            <person name="Horner D.S."/>
            <person name="Saino N."/>
        </authorList>
    </citation>
    <scope>NUCLEOTIDE SEQUENCE [LARGE SCALE GENOMIC DNA]</scope>
    <source>
        <strain evidence="2">Chelidonia</strain>
        <tissue evidence="2">Blood</tissue>
    </source>
</reference>
<name>A0A3M0IZH9_HIRRU</name>
<evidence type="ECO:0000313" key="3">
    <source>
        <dbReference type="Proteomes" id="UP000269221"/>
    </source>
</evidence>
<feature type="region of interest" description="Disordered" evidence="1">
    <location>
        <begin position="1"/>
        <end position="25"/>
    </location>
</feature>
<keyword evidence="3" id="KW-1185">Reference proteome</keyword>
<feature type="compositionally biased region" description="Basic and acidic residues" evidence="1">
    <location>
        <begin position="1"/>
        <end position="20"/>
    </location>
</feature>
<evidence type="ECO:0000313" key="2">
    <source>
        <dbReference type="EMBL" id="RMB92163.1"/>
    </source>
</evidence>
<comment type="caution">
    <text evidence="2">The sequence shown here is derived from an EMBL/GenBank/DDBJ whole genome shotgun (WGS) entry which is preliminary data.</text>
</comment>
<protein>
    <submittedName>
        <fullName evidence="2">Uncharacterized protein</fullName>
    </submittedName>
</protein>
<organism evidence="2 3">
    <name type="scientific">Hirundo rustica rustica</name>
    <dbReference type="NCBI Taxonomy" id="333673"/>
    <lineage>
        <taxon>Eukaryota</taxon>
        <taxon>Metazoa</taxon>
        <taxon>Chordata</taxon>
        <taxon>Craniata</taxon>
        <taxon>Vertebrata</taxon>
        <taxon>Euteleostomi</taxon>
        <taxon>Archelosauria</taxon>
        <taxon>Archosauria</taxon>
        <taxon>Dinosauria</taxon>
        <taxon>Saurischia</taxon>
        <taxon>Theropoda</taxon>
        <taxon>Coelurosauria</taxon>
        <taxon>Aves</taxon>
        <taxon>Neognathae</taxon>
        <taxon>Neoaves</taxon>
        <taxon>Telluraves</taxon>
        <taxon>Australaves</taxon>
        <taxon>Passeriformes</taxon>
        <taxon>Sylvioidea</taxon>
        <taxon>Hirundinidae</taxon>
        <taxon>Hirundo</taxon>
    </lineage>
</organism>
<accession>A0A3M0IZH9</accession>
<sequence>MDHCLPVEGRSSMRDSEHRAKSTGKCKANYPPYNALSLSILDAGRECTLNKYAVNTELGGVVDAQHSCAVIQRDPGKLEKQADEQRAQGHPQQVSNDTKPSDAVVMLEGRGVTQRDLEREKRLAHVNLMKSSMAKCKVLHVFLGKSKHKCRFGGEWIENSPEERDLGVLLDEKSSVSQPCVLVTGLIPQCGQQGREGFCPSASLR</sequence>
<gene>
    <name evidence="2" type="ORF">DUI87_31274</name>
</gene>
<evidence type="ECO:0000256" key="1">
    <source>
        <dbReference type="SAM" id="MobiDB-lite"/>
    </source>
</evidence>
<dbReference type="Proteomes" id="UP000269221">
    <property type="component" value="Unassembled WGS sequence"/>
</dbReference>